<evidence type="ECO:0000313" key="4">
    <source>
        <dbReference type="Proteomes" id="UP000054266"/>
    </source>
</evidence>
<dbReference type="AlphaFoldDB" id="A0A0D2GA97"/>
<dbReference type="InterPro" id="IPR036291">
    <property type="entry name" value="NAD(P)-bd_dom_sf"/>
</dbReference>
<evidence type="ECO:0008006" key="5">
    <source>
        <dbReference type="Google" id="ProtNLM"/>
    </source>
</evidence>
<evidence type="ECO:0000256" key="1">
    <source>
        <dbReference type="ARBA" id="ARBA00022857"/>
    </source>
</evidence>
<accession>A0A0D2GA97</accession>
<organism evidence="3 4">
    <name type="scientific">Phialophora macrospora</name>
    <dbReference type="NCBI Taxonomy" id="1851006"/>
    <lineage>
        <taxon>Eukaryota</taxon>
        <taxon>Fungi</taxon>
        <taxon>Dikarya</taxon>
        <taxon>Ascomycota</taxon>
        <taxon>Pezizomycotina</taxon>
        <taxon>Eurotiomycetes</taxon>
        <taxon>Chaetothyriomycetidae</taxon>
        <taxon>Chaetothyriales</taxon>
        <taxon>Herpotrichiellaceae</taxon>
        <taxon>Phialophora</taxon>
    </lineage>
</organism>
<keyword evidence="1" id="KW-0521">NADP</keyword>
<dbReference type="InterPro" id="IPR002347">
    <property type="entry name" value="SDR_fam"/>
</dbReference>
<sequence>MSRLDGKVIIVTGGGAGFGRAIVLKLVGEGARVLAVDVNGAEAEQTVRLCPPGSPCHACTADITLESSWRQILSTARRLFDDRLDVVVNCAGIIHDAAPSHEVPEAQFDAMFKVNVKPLYLSTKVIVPWWKETKRPGLFINLSSTSEPRPRPYFVWYAASKGAVTVTTKGLAAEYAADNIRYNCIRPSIGETAMLSKVLGDPGDSSDSDRRERILGSIPLGRVCKPADVANMTCFLASDEATYITGAAFDVDGGRGVS</sequence>
<dbReference type="Proteomes" id="UP000054266">
    <property type="component" value="Unassembled WGS sequence"/>
</dbReference>
<gene>
    <name evidence="3" type="ORF">PV04_04813</name>
</gene>
<proteinExistence type="predicted"/>
<name>A0A0D2GA97_9EURO</name>
<dbReference type="PANTHER" id="PTHR43639">
    <property type="entry name" value="OXIDOREDUCTASE, SHORT-CHAIN DEHYDROGENASE/REDUCTASE FAMILY (AFU_ORTHOLOGUE AFUA_5G02870)"/>
    <property type="match status" value="1"/>
</dbReference>
<dbReference type="PANTHER" id="PTHR43639:SF5">
    <property type="entry name" value="OXIDOREDUCTASE, SHORT-CHAIN DEHYDROGENASE_REDUCTASE FAMILY (AFU_ORTHOLOGUE AFUA_6G09140)"/>
    <property type="match status" value="1"/>
</dbReference>
<protein>
    <recommendedName>
        <fullName evidence="5">3-oxoacyl-[acyl-carrier protein] reductase</fullName>
    </recommendedName>
</protein>
<dbReference type="Pfam" id="PF13561">
    <property type="entry name" value="adh_short_C2"/>
    <property type="match status" value="1"/>
</dbReference>
<dbReference type="FunFam" id="3.40.50.720:FF:000084">
    <property type="entry name" value="Short-chain dehydrogenase reductase"/>
    <property type="match status" value="1"/>
</dbReference>
<dbReference type="GO" id="GO:0016491">
    <property type="term" value="F:oxidoreductase activity"/>
    <property type="evidence" value="ECO:0007669"/>
    <property type="project" value="UniProtKB-KW"/>
</dbReference>
<dbReference type="STRING" id="5601.A0A0D2GA97"/>
<dbReference type="PRINTS" id="PR00081">
    <property type="entry name" value="GDHRDH"/>
</dbReference>
<dbReference type="SUPFAM" id="SSF51735">
    <property type="entry name" value="NAD(P)-binding Rossmann-fold domains"/>
    <property type="match status" value="1"/>
</dbReference>
<reference evidence="3 4" key="1">
    <citation type="submission" date="2015-01" db="EMBL/GenBank/DDBJ databases">
        <title>The Genome Sequence of Capronia semiimmersa CBS27337.</title>
        <authorList>
            <consortium name="The Broad Institute Genomics Platform"/>
            <person name="Cuomo C."/>
            <person name="de Hoog S."/>
            <person name="Gorbushina A."/>
            <person name="Stielow B."/>
            <person name="Teixiera M."/>
            <person name="Abouelleil A."/>
            <person name="Chapman S.B."/>
            <person name="Priest M."/>
            <person name="Young S.K."/>
            <person name="Wortman J."/>
            <person name="Nusbaum C."/>
            <person name="Birren B."/>
        </authorList>
    </citation>
    <scope>NUCLEOTIDE SEQUENCE [LARGE SCALE GENOMIC DNA]</scope>
    <source>
        <strain evidence="3 4">CBS 27337</strain>
    </source>
</reference>
<dbReference type="Gene3D" id="3.40.50.720">
    <property type="entry name" value="NAD(P)-binding Rossmann-like Domain"/>
    <property type="match status" value="1"/>
</dbReference>
<dbReference type="EMBL" id="KN846958">
    <property type="protein sequence ID" value="KIW68899.1"/>
    <property type="molecule type" value="Genomic_DNA"/>
</dbReference>
<dbReference type="HOGENOM" id="CLU_010194_1_0_1"/>
<keyword evidence="2" id="KW-0560">Oxidoreductase</keyword>
<keyword evidence="4" id="KW-1185">Reference proteome</keyword>
<dbReference type="NCBIfam" id="NF005559">
    <property type="entry name" value="PRK07231.1"/>
    <property type="match status" value="1"/>
</dbReference>
<evidence type="ECO:0000313" key="3">
    <source>
        <dbReference type="EMBL" id="KIW68899.1"/>
    </source>
</evidence>
<evidence type="ECO:0000256" key="2">
    <source>
        <dbReference type="ARBA" id="ARBA00023002"/>
    </source>
</evidence>
<dbReference type="PRINTS" id="PR00080">
    <property type="entry name" value="SDRFAMILY"/>
</dbReference>